<evidence type="ECO:0000256" key="1">
    <source>
        <dbReference type="SAM" id="MobiDB-lite"/>
    </source>
</evidence>
<accession>A0A0N4Y1G9</accession>
<organism evidence="5">
    <name type="scientific">Nippostrongylus brasiliensis</name>
    <name type="common">Rat hookworm</name>
    <dbReference type="NCBI Taxonomy" id="27835"/>
    <lineage>
        <taxon>Eukaryota</taxon>
        <taxon>Metazoa</taxon>
        <taxon>Ecdysozoa</taxon>
        <taxon>Nematoda</taxon>
        <taxon>Chromadorea</taxon>
        <taxon>Rhabditida</taxon>
        <taxon>Rhabditina</taxon>
        <taxon>Rhabditomorpha</taxon>
        <taxon>Strongyloidea</taxon>
        <taxon>Heligmosomidae</taxon>
        <taxon>Nippostrongylus</taxon>
    </lineage>
</organism>
<feature type="compositionally biased region" description="Low complexity" evidence="1">
    <location>
        <begin position="85"/>
        <end position="121"/>
    </location>
</feature>
<evidence type="ECO:0000313" key="5">
    <source>
        <dbReference type="WBParaSite" id="NBR_0000946501-mRNA-1"/>
    </source>
</evidence>
<dbReference type="EMBL" id="UYSL01020146">
    <property type="protein sequence ID" value="VDL73055.1"/>
    <property type="molecule type" value="Genomic_DNA"/>
</dbReference>
<keyword evidence="4" id="KW-1185">Reference proteome</keyword>
<feature type="signal peptide" evidence="2">
    <location>
        <begin position="1"/>
        <end position="20"/>
    </location>
</feature>
<dbReference type="WBParaSite" id="NBR_0000946501-mRNA-1">
    <property type="protein sequence ID" value="NBR_0000946501-mRNA-1"/>
    <property type="gene ID" value="NBR_0000946501"/>
</dbReference>
<sequence length="164" mass="18616">MAVMLMVFLELLLIVASVHSKCEPLLEGEEEGCRSTGLSIVCYCATRVKNFMECLERFDIAIHGVQKCTGRSTTADNNNDDDDNNNNNNNNNDDNNNNDNNNNNNNNNNNDNNDGDNNNNNNHDHDHDHDDDNDDDDDFTCRNTRRCHSGPNSWIPNYNNIHLC</sequence>
<protein>
    <submittedName>
        <fullName evidence="5">Secreted protein</fullName>
    </submittedName>
</protein>
<feature type="region of interest" description="Disordered" evidence="1">
    <location>
        <begin position="70"/>
        <end position="135"/>
    </location>
</feature>
<dbReference type="AlphaFoldDB" id="A0A0N4Y1G9"/>
<proteinExistence type="predicted"/>
<evidence type="ECO:0000313" key="4">
    <source>
        <dbReference type="Proteomes" id="UP000271162"/>
    </source>
</evidence>
<evidence type="ECO:0000256" key="2">
    <source>
        <dbReference type="SAM" id="SignalP"/>
    </source>
</evidence>
<gene>
    <name evidence="3" type="ORF">NBR_LOCUS9466</name>
</gene>
<evidence type="ECO:0000313" key="3">
    <source>
        <dbReference type="EMBL" id="VDL73055.1"/>
    </source>
</evidence>
<feature type="chain" id="PRO_5043125111" evidence="2">
    <location>
        <begin position="21"/>
        <end position="164"/>
    </location>
</feature>
<reference evidence="3 4" key="2">
    <citation type="submission" date="2018-11" db="EMBL/GenBank/DDBJ databases">
        <authorList>
            <consortium name="Pathogen Informatics"/>
        </authorList>
    </citation>
    <scope>NUCLEOTIDE SEQUENCE [LARGE SCALE GENOMIC DNA]</scope>
</reference>
<name>A0A0N4Y1G9_NIPBR</name>
<reference evidence="5" key="1">
    <citation type="submission" date="2017-02" db="UniProtKB">
        <authorList>
            <consortium name="WormBaseParasite"/>
        </authorList>
    </citation>
    <scope>IDENTIFICATION</scope>
</reference>
<dbReference type="Proteomes" id="UP000271162">
    <property type="component" value="Unassembled WGS sequence"/>
</dbReference>
<dbReference type="OMA" id="RENDDMC"/>
<keyword evidence="2" id="KW-0732">Signal</keyword>